<protein>
    <submittedName>
        <fullName evidence="2">Uncharacterized protein</fullName>
    </submittedName>
</protein>
<gene>
    <name evidence="2" type="ORF">CDO51_00445</name>
</gene>
<comment type="caution">
    <text evidence="2">The sequence shown here is derived from an EMBL/GenBank/DDBJ whole genome shotgun (WGS) entry which is preliminary data.</text>
</comment>
<dbReference type="RefSeq" id="WP_089022332.1">
    <property type="nucleotide sequence ID" value="NZ_NIQC01000001.1"/>
</dbReference>
<keyword evidence="3" id="KW-1185">Reference proteome</keyword>
<organism evidence="2 3">
    <name type="scientific">Natranaerobius trueperi</name>
    <dbReference type="NCBI Taxonomy" id="759412"/>
    <lineage>
        <taxon>Bacteria</taxon>
        <taxon>Bacillati</taxon>
        <taxon>Bacillota</taxon>
        <taxon>Clostridia</taxon>
        <taxon>Natranaerobiales</taxon>
        <taxon>Natranaerobiaceae</taxon>
        <taxon>Natranaerobius</taxon>
    </lineage>
</organism>
<proteinExistence type="predicted"/>
<dbReference type="Proteomes" id="UP000214588">
    <property type="component" value="Unassembled WGS sequence"/>
</dbReference>
<dbReference type="OrthoDB" id="9843678at2"/>
<keyword evidence="1" id="KW-1133">Transmembrane helix</keyword>
<reference evidence="2 3" key="1">
    <citation type="submission" date="2017-06" db="EMBL/GenBank/DDBJ databases">
        <title>Draft Genome Sequence of Natranaerobius trueperi halophilic, alkalithermophilic bacteria from soda lakes.</title>
        <authorList>
            <person name="Zhao B."/>
        </authorList>
    </citation>
    <scope>NUCLEOTIDE SEQUENCE [LARGE SCALE GENOMIC DNA]</scope>
    <source>
        <strain evidence="2 3">DSM 18760</strain>
    </source>
</reference>
<evidence type="ECO:0000313" key="3">
    <source>
        <dbReference type="Proteomes" id="UP000214588"/>
    </source>
</evidence>
<keyword evidence="1" id="KW-0812">Transmembrane</keyword>
<feature type="transmembrane region" description="Helical" evidence="1">
    <location>
        <begin position="6"/>
        <end position="22"/>
    </location>
</feature>
<evidence type="ECO:0000256" key="1">
    <source>
        <dbReference type="SAM" id="Phobius"/>
    </source>
</evidence>
<evidence type="ECO:0000313" key="2">
    <source>
        <dbReference type="EMBL" id="OWZ84908.1"/>
    </source>
</evidence>
<name>A0A226C0S8_9FIRM</name>
<sequence>MLDFIIWFLAAYGLFNLIVTIWEEISNRRKWTFVAFVNDPKKAEAELRSFLAELPAYKTVPTQIILIFKEADASLKPRLQREFPNIKVEEYIGEKTLEEVFGKEDPGRVVVLDC</sequence>
<accession>A0A226C0S8</accession>
<keyword evidence="1" id="KW-0472">Membrane</keyword>
<dbReference type="EMBL" id="NIQC01000001">
    <property type="protein sequence ID" value="OWZ84908.1"/>
    <property type="molecule type" value="Genomic_DNA"/>
</dbReference>
<dbReference type="AlphaFoldDB" id="A0A226C0S8"/>